<dbReference type="GO" id="GO:0004252">
    <property type="term" value="F:serine-type endopeptidase activity"/>
    <property type="evidence" value="ECO:0007669"/>
    <property type="project" value="InterPro"/>
</dbReference>
<keyword evidence="5 7" id="KW-1133">Transmembrane helix</keyword>
<dbReference type="Gene3D" id="1.20.1540.10">
    <property type="entry name" value="Rhomboid-like"/>
    <property type="match status" value="1"/>
</dbReference>
<evidence type="ECO:0000259" key="8">
    <source>
        <dbReference type="Pfam" id="PF01694"/>
    </source>
</evidence>
<keyword evidence="4 7" id="KW-0812">Transmembrane</keyword>
<dbReference type="GO" id="GO:0006508">
    <property type="term" value="P:proteolysis"/>
    <property type="evidence" value="ECO:0007669"/>
    <property type="project" value="UniProtKB-KW"/>
</dbReference>
<feature type="transmembrane region" description="Helical" evidence="7">
    <location>
        <begin position="85"/>
        <end position="109"/>
    </location>
</feature>
<dbReference type="PANTHER" id="PTHR43066:SF26">
    <property type="entry name" value="RHOMBOID PROTEASE GLPG"/>
    <property type="match status" value="1"/>
</dbReference>
<feature type="transmembrane region" description="Helical" evidence="7">
    <location>
        <begin position="199"/>
        <end position="221"/>
    </location>
</feature>
<evidence type="ECO:0000313" key="9">
    <source>
        <dbReference type="EMBL" id="SOC25832.1"/>
    </source>
</evidence>
<evidence type="ECO:0000256" key="1">
    <source>
        <dbReference type="ARBA" id="ARBA00004141"/>
    </source>
</evidence>
<protein>
    <submittedName>
        <fullName evidence="9">Membrane associated serine protease, rhomboid family</fullName>
    </submittedName>
</protein>
<dbReference type="SUPFAM" id="SSF144091">
    <property type="entry name" value="Rhomboid-like"/>
    <property type="match status" value="1"/>
</dbReference>
<keyword evidence="2" id="KW-1003">Cell membrane</keyword>
<proteinExistence type="predicted"/>
<dbReference type="GO" id="GO:0016020">
    <property type="term" value="C:membrane"/>
    <property type="evidence" value="ECO:0007669"/>
    <property type="project" value="UniProtKB-SubCell"/>
</dbReference>
<dbReference type="Pfam" id="PF01694">
    <property type="entry name" value="Rhomboid"/>
    <property type="match status" value="1"/>
</dbReference>
<keyword evidence="9" id="KW-0378">Hydrolase</keyword>
<evidence type="ECO:0000256" key="6">
    <source>
        <dbReference type="ARBA" id="ARBA00023136"/>
    </source>
</evidence>
<sequence>MHEPRPLDIHDQGPPPPEPVFNLPKVVTWLSLVLIGVHLADTYLLSRDLRYELLLTFSFLPARYLPDAVALYQLPGGEAAKAWTFLTYAFLHGGWGHLFVNVMWMAVFGSAVARRFGTARFLLLSAVCAVAGAALHLSLHFGEAVPMIGASAAISGQMAAATRFVFDMGGPLGAMRRTDEFAYRIPASSMAATLSNPRALMFLLVWFGVNFVFGIIPLPGAGEGSSVAWEAHIGGFVAGFLLFSLFDPVPRRR</sequence>
<feature type="transmembrane region" description="Helical" evidence="7">
    <location>
        <begin position="147"/>
        <end position="166"/>
    </location>
</feature>
<dbReference type="EMBL" id="OBML01000015">
    <property type="protein sequence ID" value="SOC25832.1"/>
    <property type="molecule type" value="Genomic_DNA"/>
</dbReference>
<evidence type="ECO:0000256" key="3">
    <source>
        <dbReference type="ARBA" id="ARBA00022519"/>
    </source>
</evidence>
<accession>A0A285TSE3</accession>
<dbReference type="RefSeq" id="WP_097176515.1">
    <property type="nucleotide sequence ID" value="NZ_OBML01000015.1"/>
</dbReference>
<gene>
    <name evidence="9" type="ORF">SAMN05421512_11536</name>
</gene>
<dbReference type="Proteomes" id="UP000219331">
    <property type="component" value="Unassembled WGS sequence"/>
</dbReference>
<dbReference type="PANTHER" id="PTHR43066">
    <property type="entry name" value="RHOMBOID-RELATED PROTEIN"/>
    <property type="match status" value="1"/>
</dbReference>
<dbReference type="InterPro" id="IPR035952">
    <property type="entry name" value="Rhomboid-like_sf"/>
</dbReference>
<keyword evidence="9" id="KW-0645">Protease</keyword>
<name>A0A285TSE3_9HYPH</name>
<feature type="transmembrane region" description="Helical" evidence="7">
    <location>
        <begin position="227"/>
        <end position="246"/>
    </location>
</feature>
<organism evidence="9 10">
    <name type="scientific">Stappia indica</name>
    <dbReference type="NCBI Taxonomy" id="538381"/>
    <lineage>
        <taxon>Bacteria</taxon>
        <taxon>Pseudomonadati</taxon>
        <taxon>Pseudomonadota</taxon>
        <taxon>Alphaproteobacteria</taxon>
        <taxon>Hyphomicrobiales</taxon>
        <taxon>Stappiaceae</taxon>
        <taxon>Stappia</taxon>
    </lineage>
</organism>
<evidence type="ECO:0000256" key="5">
    <source>
        <dbReference type="ARBA" id="ARBA00022989"/>
    </source>
</evidence>
<evidence type="ECO:0000256" key="4">
    <source>
        <dbReference type="ARBA" id="ARBA00022692"/>
    </source>
</evidence>
<evidence type="ECO:0000313" key="10">
    <source>
        <dbReference type="Proteomes" id="UP000219331"/>
    </source>
</evidence>
<keyword evidence="3" id="KW-0997">Cell inner membrane</keyword>
<keyword evidence="6 7" id="KW-0472">Membrane</keyword>
<keyword evidence="10" id="KW-1185">Reference proteome</keyword>
<evidence type="ECO:0000256" key="2">
    <source>
        <dbReference type="ARBA" id="ARBA00022475"/>
    </source>
</evidence>
<dbReference type="AlphaFoldDB" id="A0A285TSE3"/>
<feature type="transmembrane region" description="Helical" evidence="7">
    <location>
        <begin position="121"/>
        <end position="141"/>
    </location>
</feature>
<evidence type="ECO:0000256" key="7">
    <source>
        <dbReference type="SAM" id="Phobius"/>
    </source>
</evidence>
<dbReference type="InterPro" id="IPR022764">
    <property type="entry name" value="Peptidase_S54_rhomboid_dom"/>
</dbReference>
<dbReference type="STRING" id="538381.GCA_001696535_01021"/>
<feature type="domain" description="Peptidase S54 rhomboid" evidence="8">
    <location>
        <begin position="81"/>
        <end position="242"/>
    </location>
</feature>
<comment type="subcellular location">
    <subcellularLocation>
        <location evidence="1">Membrane</location>
        <topology evidence="1">Multi-pass membrane protein</topology>
    </subcellularLocation>
</comment>
<dbReference type="OrthoDB" id="9797190at2"/>
<reference evidence="9 10" key="1">
    <citation type="submission" date="2017-08" db="EMBL/GenBank/DDBJ databases">
        <authorList>
            <person name="de Groot N.N."/>
        </authorList>
    </citation>
    <scope>NUCLEOTIDE SEQUENCE [LARGE SCALE GENOMIC DNA]</scope>
    <source>
        <strain evidence="9 10">USBA 352</strain>
    </source>
</reference>